<keyword evidence="9 10" id="KW-0472">Membrane</keyword>
<evidence type="ECO:0000256" key="9">
    <source>
        <dbReference type="ARBA" id="ARBA00023136"/>
    </source>
</evidence>
<name>A0ABV8UEJ3_9PROT</name>
<evidence type="ECO:0000313" key="11">
    <source>
        <dbReference type="EMBL" id="MFC4349687.1"/>
    </source>
</evidence>
<evidence type="ECO:0000256" key="8">
    <source>
        <dbReference type="ARBA" id="ARBA00022989"/>
    </source>
</evidence>
<keyword evidence="11" id="KW-0969">Cilium</keyword>
<feature type="transmembrane region" description="Helical" evidence="10">
    <location>
        <begin position="28"/>
        <end position="49"/>
    </location>
</feature>
<reference evidence="12" key="1">
    <citation type="journal article" date="2019" name="Int. J. Syst. Evol. Microbiol.">
        <title>The Global Catalogue of Microorganisms (GCM) 10K type strain sequencing project: providing services to taxonomists for standard genome sequencing and annotation.</title>
        <authorList>
            <consortium name="The Broad Institute Genomics Platform"/>
            <consortium name="The Broad Institute Genome Sequencing Center for Infectious Disease"/>
            <person name="Wu L."/>
            <person name="Ma J."/>
        </authorList>
    </citation>
    <scope>NUCLEOTIDE SEQUENCE [LARGE SCALE GENOMIC DNA]</scope>
    <source>
        <strain evidence="12">CGMCC 1.15304</strain>
    </source>
</reference>
<evidence type="ECO:0000256" key="2">
    <source>
        <dbReference type="ARBA" id="ARBA00004162"/>
    </source>
</evidence>
<dbReference type="RefSeq" id="WP_082719738.1">
    <property type="nucleotide sequence ID" value="NZ_JBHSCR010000035.1"/>
</dbReference>
<dbReference type="Pfam" id="PF03748">
    <property type="entry name" value="FliL"/>
    <property type="match status" value="1"/>
</dbReference>
<keyword evidence="12" id="KW-1185">Reference proteome</keyword>
<evidence type="ECO:0000256" key="4">
    <source>
        <dbReference type="ARBA" id="ARBA00022475"/>
    </source>
</evidence>
<dbReference type="InterPro" id="IPR005503">
    <property type="entry name" value="FliL"/>
</dbReference>
<dbReference type="PANTHER" id="PTHR35091:SF2">
    <property type="entry name" value="FLAGELLAR PROTEIN FLIL"/>
    <property type="match status" value="1"/>
</dbReference>
<organism evidence="11 12">
    <name type="scientific">Kordiimonas lipolytica</name>
    <dbReference type="NCBI Taxonomy" id="1662421"/>
    <lineage>
        <taxon>Bacteria</taxon>
        <taxon>Pseudomonadati</taxon>
        <taxon>Pseudomonadota</taxon>
        <taxon>Alphaproteobacteria</taxon>
        <taxon>Kordiimonadales</taxon>
        <taxon>Kordiimonadaceae</taxon>
        <taxon>Kordiimonas</taxon>
    </lineage>
</organism>
<comment type="subcellular location">
    <subcellularLocation>
        <location evidence="10">Cell inner membrane</location>
    </subcellularLocation>
    <subcellularLocation>
        <location evidence="2">Cell membrane</location>
        <topology evidence="2">Single-pass membrane protein</topology>
    </subcellularLocation>
</comment>
<keyword evidence="7 10" id="KW-0283">Flagellar rotation</keyword>
<keyword evidence="8 10" id="KW-1133">Transmembrane helix</keyword>
<sequence length="190" mass="21065">MSDGMEEALGEAELVEGLERKKVSGKKVVIIIAGLVVALLTAIGAVTLFGGGDDVDPEDEALEQMAEEAAAKRENEQLEEDQPAEKLKLLFVDLPEQLYNLNTGGQGTSFLRVRIALEIDRESYRTDIEAKMPRILDEFNAYMRELRPEDLAGAAGIFRLKEELLMRINQAVAPTRVKDVLFQEFLVQGS</sequence>
<protein>
    <recommendedName>
        <fullName evidence="10">Flagellar protein FliL</fullName>
    </recommendedName>
</protein>
<gene>
    <name evidence="11" type="ORF">ACFO5Q_17685</name>
</gene>
<keyword evidence="4" id="KW-1003">Cell membrane</keyword>
<keyword evidence="6 10" id="KW-0812">Transmembrane</keyword>
<proteinExistence type="inferred from homology"/>
<evidence type="ECO:0000256" key="10">
    <source>
        <dbReference type="RuleBase" id="RU364125"/>
    </source>
</evidence>
<dbReference type="PANTHER" id="PTHR35091">
    <property type="entry name" value="FLAGELLAR PROTEIN FLIL"/>
    <property type="match status" value="1"/>
</dbReference>
<evidence type="ECO:0000256" key="3">
    <source>
        <dbReference type="ARBA" id="ARBA00008281"/>
    </source>
</evidence>
<keyword evidence="11" id="KW-0966">Cell projection</keyword>
<keyword evidence="11" id="KW-0282">Flagellum</keyword>
<evidence type="ECO:0000256" key="5">
    <source>
        <dbReference type="ARBA" id="ARBA00022500"/>
    </source>
</evidence>
<comment type="similarity">
    <text evidence="3 10">Belongs to the FliL family.</text>
</comment>
<accession>A0ABV8UEJ3</accession>
<comment type="function">
    <text evidence="1 10">Controls the rotational direction of flagella during chemotaxis.</text>
</comment>
<keyword evidence="5 10" id="KW-0145">Chemotaxis</keyword>
<comment type="caution">
    <text evidence="11">The sequence shown here is derived from an EMBL/GenBank/DDBJ whole genome shotgun (WGS) entry which is preliminary data.</text>
</comment>
<evidence type="ECO:0000256" key="1">
    <source>
        <dbReference type="ARBA" id="ARBA00002254"/>
    </source>
</evidence>
<evidence type="ECO:0000256" key="6">
    <source>
        <dbReference type="ARBA" id="ARBA00022692"/>
    </source>
</evidence>
<evidence type="ECO:0000256" key="7">
    <source>
        <dbReference type="ARBA" id="ARBA00022779"/>
    </source>
</evidence>
<evidence type="ECO:0000313" key="12">
    <source>
        <dbReference type="Proteomes" id="UP001595776"/>
    </source>
</evidence>
<dbReference type="EMBL" id="JBHSCR010000035">
    <property type="protein sequence ID" value="MFC4349687.1"/>
    <property type="molecule type" value="Genomic_DNA"/>
</dbReference>
<dbReference type="Proteomes" id="UP001595776">
    <property type="component" value="Unassembled WGS sequence"/>
</dbReference>
<keyword evidence="10" id="KW-0997">Cell inner membrane</keyword>